<sequence length="45" mass="5030">MSDNVVWIFKNVNKSLVEQQNEMLLSSGQGWGLGSNGTANRLKDY</sequence>
<evidence type="ECO:0000313" key="2">
    <source>
        <dbReference type="Proteomes" id="UP000255066"/>
    </source>
</evidence>
<reference evidence="1 2" key="1">
    <citation type="submission" date="2018-06" db="EMBL/GenBank/DDBJ databases">
        <authorList>
            <consortium name="Pathogen Informatics"/>
            <person name="Doyle S."/>
        </authorList>
    </citation>
    <scope>NUCLEOTIDE SEQUENCE [LARGE SCALE GENOMIC DNA]</scope>
    <source>
        <strain evidence="1 2">NCTC12437</strain>
    </source>
</reference>
<protein>
    <submittedName>
        <fullName evidence="1">Uncharacterized protein</fullName>
    </submittedName>
</protein>
<dbReference type="RefSeq" id="WP_157062378.1">
    <property type="nucleotide sequence ID" value="NZ_CAAAHV010000064.1"/>
</dbReference>
<name>A0A378JQM7_9GAMM</name>
<proteinExistence type="predicted"/>
<dbReference type="Proteomes" id="UP000255066">
    <property type="component" value="Unassembled WGS sequence"/>
</dbReference>
<dbReference type="EMBL" id="UGNW01000002">
    <property type="protein sequence ID" value="STX60955.1"/>
    <property type="molecule type" value="Genomic_DNA"/>
</dbReference>
<dbReference type="AlphaFoldDB" id="A0A378JQM7"/>
<accession>A0A378JQM7</accession>
<gene>
    <name evidence="1" type="ORF">NCTC12437_03247</name>
</gene>
<organism evidence="1 2">
    <name type="scientific">Legionella birminghamensis</name>
    <dbReference type="NCBI Taxonomy" id="28083"/>
    <lineage>
        <taxon>Bacteria</taxon>
        <taxon>Pseudomonadati</taxon>
        <taxon>Pseudomonadota</taxon>
        <taxon>Gammaproteobacteria</taxon>
        <taxon>Legionellales</taxon>
        <taxon>Legionellaceae</taxon>
        <taxon>Legionella</taxon>
    </lineage>
</organism>
<evidence type="ECO:0000313" key="1">
    <source>
        <dbReference type="EMBL" id="STX60955.1"/>
    </source>
</evidence>